<name>A0AAE3G0L3_9EURY</name>
<accession>A0AAE3G0L3</accession>
<keyword evidence="1" id="KW-0614">Plasmid</keyword>
<dbReference type="Pfam" id="PF25924">
    <property type="entry name" value="MJECL33"/>
    <property type="match status" value="1"/>
</dbReference>
<dbReference type="RefSeq" id="WP_250585950.1">
    <property type="nucleotide sequence ID" value="NZ_JAKRVX010000010.1"/>
</dbReference>
<geneLocation type="plasmid" evidence="1">
    <name>pAArc-St2</name>
</geneLocation>
<organism evidence="1 2">
    <name type="scientific">Natronocalculus amylovorans</name>
    <dbReference type="NCBI Taxonomy" id="2917812"/>
    <lineage>
        <taxon>Archaea</taxon>
        <taxon>Methanobacteriati</taxon>
        <taxon>Methanobacteriota</taxon>
        <taxon>Stenosarchaea group</taxon>
        <taxon>Halobacteria</taxon>
        <taxon>Halobacteriales</taxon>
        <taxon>Haloferacaceae</taxon>
        <taxon>Natronocalculus</taxon>
    </lineage>
</organism>
<reference evidence="1" key="2">
    <citation type="submission" date="2022-02" db="EMBL/GenBank/DDBJ databases">
        <authorList>
            <person name="Elcheninov A.G."/>
            <person name="Sorokin D.Y."/>
            <person name="Kublanov I.V."/>
        </authorList>
    </citation>
    <scope>NUCLEOTIDE SEQUENCE</scope>
    <source>
        <strain evidence="1">AArc-St2</strain>
        <plasmid evidence="1">pAArc-St2</plasmid>
    </source>
</reference>
<evidence type="ECO:0000313" key="1">
    <source>
        <dbReference type="EMBL" id="MCL9818373.1"/>
    </source>
</evidence>
<gene>
    <name evidence="1" type="ORF">AArcSt2_15630</name>
</gene>
<evidence type="ECO:0000313" key="2">
    <source>
        <dbReference type="Proteomes" id="UP001203207"/>
    </source>
</evidence>
<dbReference type="AlphaFoldDB" id="A0AAE3G0L3"/>
<proteinExistence type="predicted"/>
<keyword evidence="2" id="KW-1185">Reference proteome</keyword>
<protein>
    <submittedName>
        <fullName evidence="1">Uncharacterized protein</fullName>
    </submittedName>
</protein>
<reference evidence="1" key="1">
    <citation type="journal article" date="2022" name="Syst. Appl. Microbiol.">
        <title>Natronocalculus amylovorans gen. nov., sp. nov., and Natranaeroarchaeum aerophilus sp. nov., dominant culturable amylolytic natronoarchaea from hypersaline soda lakes in southwestern Siberia.</title>
        <authorList>
            <person name="Sorokin D.Y."/>
            <person name="Elcheninov A.G."/>
            <person name="Khizhniak T.V."/>
            <person name="Koenen M."/>
            <person name="Bale N.J."/>
            <person name="Damste J.S.S."/>
            <person name="Kublanov I.V."/>
        </authorList>
    </citation>
    <scope>NUCLEOTIDE SEQUENCE</scope>
    <source>
        <strain evidence="1">AArc-St2</strain>
    </source>
</reference>
<dbReference type="EMBL" id="JAKRVX010000010">
    <property type="protein sequence ID" value="MCL9818373.1"/>
    <property type="molecule type" value="Genomic_DNA"/>
</dbReference>
<sequence>MLSAFNDRLQNNYSDLLEDTELSPGENMLKTAVVESNIPPLEVFEKEEVDRVREVDQNLHLFKWTTGNSGSDWFFLDTHDKRFWIFYSLSKSNFFGDAMREIVTSEGAGLDRLWLPRGQIERIGEMGAYEGVKISYGANDVFPEEFIKENLEFSDLNIDGSGSSSKNLYEILKQTEKLDPFLALSRIQIRREIDGDFVRERVTNEGMFTTRGGTNIRLHISTVEQIKEQYAQMLNAIESNHIIGATSREHGARPQGAPIIIKFSREVHDVEEFLSYIVNAKNPFRLWGHTRKISASAYKVDGVDMHNGDKIAIEMAPDWMRLYLYDGACGNTALRLFTNLQQYYDPAAELIYHNNNSHTR</sequence>
<comment type="caution">
    <text evidence="1">The sequence shown here is derived from an EMBL/GenBank/DDBJ whole genome shotgun (WGS) entry which is preliminary data.</text>
</comment>
<dbReference type="InterPro" id="IPR058966">
    <property type="entry name" value="MJECL33-like"/>
</dbReference>
<dbReference type="Proteomes" id="UP001203207">
    <property type="component" value="Unassembled WGS sequence"/>
</dbReference>